<dbReference type="Proteomes" id="UP000236161">
    <property type="component" value="Unassembled WGS sequence"/>
</dbReference>
<keyword evidence="13" id="KW-1185">Reference proteome</keyword>
<dbReference type="STRING" id="1088818.A0A2I0A4P5"/>
<comment type="similarity">
    <text evidence="2">Belongs to the CONSTANS family.</text>
</comment>
<evidence type="ECO:0000256" key="6">
    <source>
        <dbReference type="ARBA" id="ARBA00022833"/>
    </source>
</evidence>
<feature type="domain" description="B box-type" evidence="10">
    <location>
        <begin position="43"/>
        <end position="90"/>
    </location>
</feature>
<dbReference type="CDD" id="cd19821">
    <property type="entry name" value="Bbox1_BBX-like"/>
    <property type="match status" value="1"/>
</dbReference>
<dbReference type="InterPro" id="IPR000315">
    <property type="entry name" value="Znf_B-box"/>
</dbReference>
<dbReference type="GO" id="GO:0008270">
    <property type="term" value="F:zinc ion binding"/>
    <property type="evidence" value="ECO:0007669"/>
    <property type="project" value="UniProtKB-KW"/>
</dbReference>
<dbReference type="PANTHER" id="PTHR31717">
    <property type="entry name" value="ZINC FINGER PROTEIN CONSTANS-LIKE 10"/>
    <property type="match status" value="1"/>
</dbReference>
<feature type="domain" description="CCT" evidence="11">
    <location>
        <begin position="372"/>
        <end position="414"/>
    </location>
</feature>
<protein>
    <submittedName>
        <fullName evidence="12">Zinc finger protein CONSTANS-LIKE 9</fullName>
    </submittedName>
</protein>
<evidence type="ECO:0000256" key="3">
    <source>
        <dbReference type="ARBA" id="ARBA00022723"/>
    </source>
</evidence>
<accession>A0A2I0A4P5</accession>
<dbReference type="SMART" id="SM00336">
    <property type="entry name" value="BBOX"/>
    <property type="match status" value="2"/>
</dbReference>
<evidence type="ECO:0000256" key="5">
    <source>
        <dbReference type="ARBA" id="ARBA00022771"/>
    </source>
</evidence>
<evidence type="ECO:0000256" key="9">
    <source>
        <dbReference type="PROSITE-ProRule" id="PRU00357"/>
    </source>
</evidence>
<keyword evidence="3" id="KW-0479">Metal-binding</keyword>
<dbReference type="SMR" id="A0A2I0A4P5"/>
<evidence type="ECO:0000313" key="12">
    <source>
        <dbReference type="EMBL" id="PKA50511.1"/>
    </source>
</evidence>
<dbReference type="GO" id="GO:0005634">
    <property type="term" value="C:nucleus"/>
    <property type="evidence" value="ECO:0007669"/>
    <property type="project" value="UniProtKB-SubCell"/>
</dbReference>
<dbReference type="PROSITE" id="PS51017">
    <property type="entry name" value="CCT"/>
    <property type="match status" value="1"/>
</dbReference>
<keyword evidence="7 9" id="KW-0539">Nucleus</keyword>
<evidence type="ECO:0000259" key="10">
    <source>
        <dbReference type="PROSITE" id="PS50119"/>
    </source>
</evidence>
<evidence type="ECO:0000256" key="8">
    <source>
        <dbReference type="PROSITE-ProRule" id="PRU00024"/>
    </source>
</evidence>
<proteinExistence type="inferred from homology"/>
<name>A0A2I0A4P5_9ASPA</name>
<dbReference type="PROSITE" id="PS50119">
    <property type="entry name" value="ZF_BBOX"/>
    <property type="match status" value="2"/>
</dbReference>
<evidence type="ECO:0000256" key="7">
    <source>
        <dbReference type="ARBA" id="ARBA00023242"/>
    </source>
</evidence>
<dbReference type="Pfam" id="PF06203">
    <property type="entry name" value="CCT"/>
    <property type="match status" value="1"/>
</dbReference>
<dbReference type="InterPro" id="IPR010402">
    <property type="entry name" value="CCT_domain"/>
</dbReference>
<dbReference type="EMBL" id="KZ452023">
    <property type="protein sequence ID" value="PKA50511.1"/>
    <property type="molecule type" value="Genomic_DNA"/>
</dbReference>
<reference evidence="12 13" key="1">
    <citation type="journal article" date="2017" name="Nature">
        <title>The Apostasia genome and the evolution of orchids.</title>
        <authorList>
            <person name="Zhang G.Q."/>
            <person name="Liu K.W."/>
            <person name="Li Z."/>
            <person name="Lohaus R."/>
            <person name="Hsiao Y.Y."/>
            <person name="Niu S.C."/>
            <person name="Wang J.Y."/>
            <person name="Lin Y.C."/>
            <person name="Xu Q."/>
            <person name="Chen L.J."/>
            <person name="Yoshida K."/>
            <person name="Fujiwara S."/>
            <person name="Wang Z.W."/>
            <person name="Zhang Y.Q."/>
            <person name="Mitsuda N."/>
            <person name="Wang M."/>
            <person name="Liu G.H."/>
            <person name="Pecoraro L."/>
            <person name="Huang H.X."/>
            <person name="Xiao X.J."/>
            <person name="Lin M."/>
            <person name="Wu X.Y."/>
            <person name="Wu W.L."/>
            <person name="Chen Y.Y."/>
            <person name="Chang S.B."/>
            <person name="Sakamoto S."/>
            <person name="Ohme-Takagi M."/>
            <person name="Yagi M."/>
            <person name="Zeng S.J."/>
            <person name="Shen C.Y."/>
            <person name="Yeh C.M."/>
            <person name="Luo Y.B."/>
            <person name="Tsai W.C."/>
            <person name="Van de Peer Y."/>
            <person name="Liu Z.J."/>
        </authorList>
    </citation>
    <scope>NUCLEOTIDE SEQUENCE [LARGE SCALE GENOMIC DNA]</scope>
    <source>
        <strain evidence="13">cv. Shenzhen</strain>
        <tissue evidence="12">Stem</tissue>
    </source>
</reference>
<sequence length="429" mass="47403">MVSLCDFCGEQRPMVYCRSDAASLCLSCDRNVHSANALSQRHSRTLLCDRCYSEPAMVRCIEDCISLCQNCDWNDHGTSSSASGHKRETINCYSGCPSATELARIWSFSLEYPPLSDSSCEKGMGLMSINENSASSYWGPPENSSNVNVAERCRMIDSENVNKNVHIGSSTSTANPMSDDSGMKDNGITKNGFYDNFGVDDVDLTFEHYEELFGASHAHSEQIFDDAGIDSFFEMKEISAASSNCQSEAVDEAESALKLLILVSAGKRGENSRGMDLRMTELRLLDVKFKQAAYSTVVSADSLTSNRGEKADSSMSIPARQARSSLSLSFSGLTGESSAGDYQDSEMSSILLMGEPPWYPCGPDGSIQAANRDNAVMRYKEKKKIRRFEKKIRYASRKARADSRRRVKGRFVKAGEAYDYDPLCRNKSF</sequence>
<organism evidence="12 13">
    <name type="scientific">Apostasia shenzhenica</name>
    <dbReference type="NCBI Taxonomy" id="1088818"/>
    <lineage>
        <taxon>Eukaryota</taxon>
        <taxon>Viridiplantae</taxon>
        <taxon>Streptophyta</taxon>
        <taxon>Embryophyta</taxon>
        <taxon>Tracheophyta</taxon>
        <taxon>Spermatophyta</taxon>
        <taxon>Magnoliopsida</taxon>
        <taxon>Liliopsida</taxon>
        <taxon>Asparagales</taxon>
        <taxon>Orchidaceae</taxon>
        <taxon>Apostasioideae</taxon>
        <taxon>Apostasia</taxon>
    </lineage>
</organism>
<keyword evidence="5 8" id="KW-0863">Zinc-finger</keyword>
<evidence type="ECO:0000256" key="1">
    <source>
        <dbReference type="ARBA" id="ARBA00004123"/>
    </source>
</evidence>
<evidence type="ECO:0000256" key="4">
    <source>
        <dbReference type="ARBA" id="ARBA00022737"/>
    </source>
</evidence>
<evidence type="ECO:0000259" key="11">
    <source>
        <dbReference type="PROSITE" id="PS51017"/>
    </source>
</evidence>
<dbReference type="GO" id="GO:0006355">
    <property type="term" value="P:regulation of DNA-templated transcription"/>
    <property type="evidence" value="ECO:0007669"/>
    <property type="project" value="UniProtKB-ARBA"/>
</dbReference>
<comment type="subcellular location">
    <subcellularLocation>
        <location evidence="1 9">Nucleus</location>
    </subcellularLocation>
</comment>
<keyword evidence="6" id="KW-0862">Zinc</keyword>
<dbReference type="AlphaFoldDB" id="A0A2I0A4P5"/>
<dbReference type="InterPro" id="IPR049808">
    <property type="entry name" value="CONSTANS-like_Bbox1"/>
</dbReference>
<gene>
    <name evidence="12" type="primary">COL9</name>
    <name evidence="12" type="ORF">AXF42_Ash013726</name>
</gene>
<feature type="domain" description="B box-type" evidence="10">
    <location>
        <begin position="1"/>
        <end position="47"/>
    </location>
</feature>
<dbReference type="PANTHER" id="PTHR31717:SF138">
    <property type="entry name" value="CONSTANS-LIKE PROTEIN DAYS TO HEADING ON CHROMOSOME 2"/>
    <property type="match status" value="1"/>
</dbReference>
<evidence type="ECO:0000313" key="13">
    <source>
        <dbReference type="Proteomes" id="UP000236161"/>
    </source>
</evidence>
<dbReference type="OrthoDB" id="153872at2759"/>
<keyword evidence="4" id="KW-0677">Repeat</keyword>
<evidence type="ECO:0000256" key="2">
    <source>
        <dbReference type="ARBA" id="ARBA00010024"/>
    </source>
</evidence>